<feature type="compositionally biased region" description="Basic residues" evidence="1">
    <location>
        <begin position="225"/>
        <end position="244"/>
    </location>
</feature>
<evidence type="ECO:0000256" key="1">
    <source>
        <dbReference type="SAM" id="MobiDB-lite"/>
    </source>
</evidence>
<feature type="compositionally biased region" description="Basic and acidic residues" evidence="1">
    <location>
        <begin position="249"/>
        <end position="269"/>
    </location>
</feature>
<dbReference type="GO" id="GO:0004488">
    <property type="term" value="F:methylenetetrahydrofolate dehydrogenase (NADP+) activity"/>
    <property type="evidence" value="ECO:0007669"/>
    <property type="project" value="UniProtKB-EC"/>
</dbReference>
<organism evidence="2">
    <name type="scientific">uncultured Rubrobacteraceae bacterium</name>
    <dbReference type="NCBI Taxonomy" id="349277"/>
    <lineage>
        <taxon>Bacteria</taxon>
        <taxon>Bacillati</taxon>
        <taxon>Actinomycetota</taxon>
        <taxon>Rubrobacteria</taxon>
        <taxon>Rubrobacterales</taxon>
        <taxon>Rubrobacteraceae</taxon>
        <taxon>environmental samples</taxon>
    </lineage>
</organism>
<dbReference type="GO" id="GO:0004477">
    <property type="term" value="F:methenyltetrahydrofolate cyclohydrolase activity"/>
    <property type="evidence" value="ECO:0007669"/>
    <property type="project" value="UniProtKB-EC"/>
</dbReference>
<feature type="compositionally biased region" description="Basic residues" evidence="1">
    <location>
        <begin position="1"/>
        <end position="10"/>
    </location>
</feature>
<feature type="compositionally biased region" description="Basic residues" evidence="1">
    <location>
        <begin position="80"/>
        <end position="91"/>
    </location>
</feature>
<feature type="non-terminal residue" evidence="2">
    <location>
        <position position="286"/>
    </location>
</feature>
<feature type="compositionally biased region" description="Basic residues" evidence="1">
    <location>
        <begin position="102"/>
        <end position="111"/>
    </location>
</feature>
<feature type="compositionally biased region" description="Basic residues" evidence="1">
    <location>
        <begin position="22"/>
        <end position="43"/>
    </location>
</feature>
<feature type="compositionally biased region" description="Gly residues" evidence="1">
    <location>
        <begin position="275"/>
        <end position="286"/>
    </location>
</feature>
<dbReference type="EC" id="1.5.1.5" evidence="2"/>
<protein>
    <submittedName>
        <fullName evidence="2">Methenyltetrahydrofolate cyclohydrolase / Methylenetetrahydrofolate dehydrogenase (NADP+)</fullName>
        <ecNumber evidence="2">1.5.1.5</ecNumber>
        <ecNumber evidence="2">3.5.4.9</ecNumber>
    </submittedName>
</protein>
<name>A0A6J4S808_9ACTN</name>
<reference evidence="2" key="1">
    <citation type="submission" date="2020-02" db="EMBL/GenBank/DDBJ databases">
        <authorList>
            <person name="Meier V. D."/>
        </authorList>
    </citation>
    <scope>NUCLEOTIDE SEQUENCE</scope>
    <source>
        <strain evidence="2">AVDCRST_MAG25</strain>
    </source>
</reference>
<feature type="compositionally biased region" description="Gly residues" evidence="1">
    <location>
        <begin position="154"/>
        <end position="163"/>
    </location>
</feature>
<evidence type="ECO:0000313" key="2">
    <source>
        <dbReference type="EMBL" id="CAA9491312.1"/>
    </source>
</evidence>
<dbReference type="EC" id="3.5.4.9" evidence="2"/>
<keyword evidence="2" id="KW-0378">Hydrolase</keyword>
<sequence>GKHPGRKSGRRRDTGGGGGRGSRSRAARRPPAPRRRPRRRRRCIRDLRPHEGARLRRGRHRFEGPPPRRGDLARGDLRARRTVQRRPRHLRLLYPAPAPRGTGRHAPRLGHRPLEGCGRVEPLERREARRRPAEPAALYAPRGDTAPQAERGGDGGPRGGGGRALKPRREAARAAFAPGERDRHGLSFAHPGSGGGDAAGGDPGRRRRAARVCRGRARPGGGRGGGRRHPRQGGRGPRRGRPVRGGRAGRLDDLTRARRRRPDDPRDAPLQHLAGGAGRSDAGGGL</sequence>
<feature type="compositionally biased region" description="Basic and acidic residues" evidence="1">
    <location>
        <begin position="121"/>
        <end position="133"/>
    </location>
</feature>
<feature type="compositionally biased region" description="Basic and acidic residues" evidence="1">
    <location>
        <begin position="44"/>
        <end position="54"/>
    </location>
</feature>
<feature type="compositionally biased region" description="Basic residues" evidence="1">
    <location>
        <begin position="205"/>
        <end position="217"/>
    </location>
</feature>
<feature type="compositionally biased region" description="Basic and acidic residues" evidence="1">
    <location>
        <begin position="61"/>
        <end position="79"/>
    </location>
</feature>
<feature type="compositionally biased region" description="Gly residues" evidence="1">
    <location>
        <begin position="192"/>
        <end position="202"/>
    </location>
</feature>
<keyword evidence="2" id="KW-0560">Oxidoreductase</keyword>
<dbReference type="EMBL" id="CADCVI010000230">
    <property type="protein sequence ID" value="CAA9491312.1"/>
    <property type="molecule type" value="Genomic_DNA"/>
</dbReference>
<proteinExistence type="predicted"/>
<feature type="non-terminal residue" evidence="2">
    <location>
        <position position="1"/>
    </location>
</feature>
<gene>
    <name evidence="2" type="ORF">AVDCRST_MAG25-3375</name>
</gene>
<dbReference type="AlphaFoldDB" id="A0A6J4S808"/>
<accession>A0A6J4S808</accession>
<feature type="region of interest" description="Disordered" evidence="1">
    <location>
        <begin position="1"/>
        <end position="286"/>
    </location>
</feature>